<proteinExistence type="predicted"/>
<dbReference type="Proteomes" id="UP000006038">
    <property type="component" value="Chromosome 5"/>
</dbReference>
<dbReference type="Gramene" id="OB05G21120.1">
    <property type="protein sequence ID" value="OB05G21120.1"/>
    <property type="gene ID" value="OB05G21120"/>
</dbReference>
<sequence>MEENFLKYFAAIPHLYCFALILDPHKKLKIMKIAFESIGDVAGLDYSEAFHLYRTKLGVTPQVPKQTTQKKASKSSALNLWKKFKVNDQTFPSSENRSKWNSDSELNHYLNTTHTDHDLMLDGDDVNFLA</sequence>
<reference evidence="1" key="1">
    <citation type="journal article" date="2013" name="Nat. Commun.">
        <title>Whole-genome sequencing of Oryza brachyantha reveals mechanisms underlying Oryza genome evolution.</title>
        <authorList>
            <person name="Chen J."/>
            <person name="Huang Q."/>
            <person name="Gao D."/>
            <person name="Wang J."/>
            <person name="Lang Y."/>
            <person name="Liu T."/>
            <person name="Li B."/>
            <person name="Bai Z."/>
            <person name="Luis Goicoechea J."/>
            <person name="Liang C."/>
            <person name="Chen C."/>
            <person name="Zhang W."/>
            <person name="Sun S."/>
            <person name="Liao Y."/>
            <person name="Zhang X."/>
            <person name="Yang L."/>
            <person name="Song C."/>
            <person name="Wang M."/>
            <person name="Shi J."/>
            <person name="Liu G."/>
            <person name="Liu J."/>
            <person name="Zhou H."/>
            <person name="Zhou W."/>
            <person name="Yu Q."/>
            <person name="An N."/>
            <person name="Chen Y."/>
            <person name="Cai Q."/>
            <person name="Wang B."/>
            <person name="Liu B."/>
            <person name="Min J."/>
            <person name="Huang Y."/>
            <person name="Wu H."/>
            <person name="Li Z."/>
            <person name="Zhang Y."/>
            <person name="Yin Y."/>
            <person name="Song W."/>
            <person name="Jiang J."/>
            <person name="Jackson S.A."/>
            <person name="Wing R.A."/>
            <person name="Wang J."/>
            <person name="Chen M."/>
        </authorList>
    </citation>
    <scope>NUCLEOTIDE SEQUENCE [LARGE SCALE GENOMIC DNA]</scope>
    <source>
        <strain evidence="1">cv. IRGC 101232</strain>
    </source>
</reference>
<name>J3M688_ORYBR</name>
<protein>
    <submittedName>
        <fullName evidence="1">Uncharacterized protein</fullName>
    </submittedName>
</protein>
<dbReference type="EnsemblPlants" id="OB05G21120.1">
    <property type="protein sequence ID" value="OB05G21120.1"/>
    <property type="gene ID" value="OB05G21120"/>
</dbReference>
<organism evidence="1">
    <name type="scientific">Oryza brachyantha</name>
    <name type="common">malo sina</name>
    <dbReference type="NCBI Taxonomy" id="4533"/>
    <lineage>
        <taxon>Eukaryota</taxon>
        <taxon>Viridiplantae</taxon>
        <taxon>Streptophyta</taxon>
        <taxon>Embryophyta</taxon>
        <taxon>Tracheophyta</taxon>
        <taxon>Spermatophyta</taxon>
        <taxon>Magnoliopsida</taxon>
        <taxon>Liliopsida</taxon>
        <taxon>Poales</taxon>
        <taxon>Poaceae</taxon>
        <taxon>BOP clade</taxon>
        <taxon>Oryzoideae</taxon>
        <taxon>Oryzeae</taxon>
        <taxon>Oryzinae</taxon>
        <taxon>Oryza</taxon>
    </lineage>
</organism>
<keyword evidence="2" id="KW-1185">Reference proteome</keyword>
<accession>J3M688</accession>
<dbReference type="OMA" id="HYLNTTH"/>
<evidence type="ECO:0000313" key="2">
    <source>
        <dbReference type="Proteomes" id="UP000006038"/>
    </source>
</evidence>
<reference evidence="1" key="2">
    <citation type="submission" date="2013-04" db="UniProtKB">
        <authorList>
            <consortium name="EnsemblPlants"/>
        </authorList>
    </citation>
    <scope>IDENTIFICATION</scope>
</reference>
<dbReference type="AlphaFoldDB" id="J3M688"/>
<evidence type="ECO:0000313" key="1">
    <source>
        <dbReference type="EnsemblPlants" id="OB05G21120.1"/>
    </source>
</evidence>
<dbReference type="HOGENOM" id="CLU_1941347_0_0_1"/>